<sequence>MMINTHLQVLKRFDEEIEQGTLWPRPHCRICGEGYVSWEKPVTARNEKSMNDMNHPGWEPEWITGTMHVIGHCDYSECKQTVIGVGRFRVDYATSDLGSDYQGIAYSEFYKVEYFNPPLPLLPLPESVPQDIRDAIDRAAPIIFVDPSSAATVLRAAIELFLTDWGIPAYDPKNRRINLHKRIELWKAATENHQVGEQLLAVKWIGNSGSHEGERLSVRAVVDGLEFIEAAFNELLVAPELKERVRAVNEAKGRIYAK</sequence>
<organism evidence="2 3">
    <name type="scientific">Arthrobacter flavus</name>
    <dbReference type="NCBI Taxonomy" id="95172"/>
    <lineage>
        <taxon>Bacteria</taxon>
        <taxon>Bacillati</taxon>
        <taxon>Actinomycetota</taxon>
        <taxon>Actinomycetes</taxon>
        <taxon>Micrococcales</taxon>
        <taxon>Micrococcaceae</taxon>
        <taxon>Arthrobacter</taxon>
    </lineage>
</organism>
<protein>
    <submittedName>
        <fullName evidence="2">DUF4145 domain-containing protein</fullName>
    </submittedName>
</protein>
<keyword evidence="3" id="KW-1185">Reference proteome</keyword>
<evidence type="ECO:0000313" key="2">
    <source>
        <dbReference type="EMBL" id="MFD1847610.1"/>
    </source>
</evidence>
<evidence type="ECO:0000313" key="3">
    <source>
        <dbReference type="Proteomes" id="UP001597307"/>
    </source>
</evidence>
<evidence type="ECO:0000259" key="1">
    <source>
        <dbReference type="Pfam" id="PF13643"/>
    </source>
</evidence>
<reference evidence="3" key="1">
    <citation type="journal article" date="2019" name="Int. J. Syst. Evol. Microbiol.">
        <title>The Global Catalogue of Microorganisms (GCM) 10K type strain sequencing project: providing services to taxonomists for standard genome sequencing and annotation.</title>
        <authorList>
            <consortium name="The Broad Institute Genomics Platform"/>
            <consortium name="The Broad Institute Genome Sequencing Center for Infectious Disease"/>
            <person name="Wu L."/>
            <person name="Ma J."/>
        </authorList>
    </citation>
    <scope>NUCLEOTIDE SEQUENCE [LARGE SCALE GENOMIC DNA]</scope>
    <source>
        <strain evidence="3">JCM 11496</strain>
    </source>
</reference>
<dbReference type="InterPro" id="IPR025285">
    <property type="entry name" value="DUF4145"/>
</dbReference>
<dbReference type="EMBL" id="JBHUGA010000060">
    <property type="protein sequence ID" value="MFD1847610.1"/>
    <property type="molecule type" value="Genomic_DNA"/>
</dbReference>
<feature type="domain" description="DUF4145" evidence="1">
    <location>
        <begin position="138"/>
        <end position="229"/>
    </location>
</feature>
<name>A0ABW4QA52_9MICC</name>
<accession>A0ABW4QA52</accession>
<comment type="caution">
    <text evidence="2">The sequence shown here is derived from an EMBL/GenBank/DDBJ whole genome shotgun (WGS) entry which is preliminary data.</text>
</comment>
<dbReference type="RefSeq" id="WP_377959666.1">
    <property type="nucleotide sequence ID" value="NZ_JBHUGA010000060.1"/>
</dbReference>
<proteinExistence type="predicted"/>
<dbReference type="Proteomes" id="UP001597307">
    <property type="component" value="Unassembled WGS sequence"/>
</dbReference>
<dbReference type="Pfam" id="PF13643">
    <property type="entry name" value="DUF4145"/>
    <property type="match status" value="1"/>
</dbReference>
<gene>
    <name evidence="2" type="ORF">ACFSFX_13530</name>
</gene>